<organism evidence="1 2">
    <name type="scientific">Bradyrhizobium betae</name>
    <dbReference type="NCBI Taxonomy" id="244734"/>
    <lineage>
        <taxon>Bacteria</taxon>
        <taxon>Pseudomonadati</taxon>
        <taxon>Pseudomonadota</taxon>
        <taxon>Alphaproteobacteria</taxon>
        <taxon>Hyphomicrobiales</taxon>
        <taxon>Nitrobacteraceae</taxon>
        <taxon>Bradyrhizobium</taxon>
    </lineage>
</organism>
<dbReference type="Proteomes" id="UP000290819">
    <property type="component" value="Unassembled WGS sequence"/>
</dbReference>
<reference evidence="1 2" key="1">
    <citation type="submission" date="2017-03" db="EMBL/GenBank/DDBJ databases">
        <authorList>
            <person name="Safronova V.I."/>
            <person name="Sazanova A.L."/>
            <person name="Chirak E.R."/>
        </authorList>
    </citation>
    <scope>NUCLEOTIDE SEQUENCE [LARGE SCALE GENOMIC DNA]</scope>
    <source>
        <strain evidence="1 2">Opo-243</strain>
    </source>
</reference>
<name>A0A4Q1UNH3_9BRAD</name>
<sequence length="74" mass="7736">MSLGTTQGSFLFPNECGEGCTPNVVVLQCRHAKPCVKTAGQAELGGGAFFVFDDAETTVNARDAIAFLIKANAK</sequence>
<dbReference type="EMBL" id="MZXW01000052">
    <property type="protein sequence ID" value="RXT36139.1"/>
    <property type="molecule type" value="Genomic_DNA"/>
</dbReference>
<proteinExistence type="predicted"/>
<keyword evidence="2" id="KW-1185">Reference proteome</keyword>
<comment type="caution">
    <text evidence="1">The sequence shown here is derived from an EMBL/GenBank/DDBJ whole genome shotgun (WGS) entry which is preliminary data.</text>
</comment>
<dbReference type="AlphaFoldDB" id="A0A4Q1UNH3"/>
<evidence type="ECO:0000313" key="1">
    <source>
        <dbReference type="EMBL" id="RXT36139.1"/>
    </source>
</evidence>
<gene>
    <name evidence="1" type="ORF">B5V03_34780</name>
</gene>
<accession>A0A4Q1UNH3</accession>
<evidence type="ECO:0000313" key="2">
    <source>
        <dbReference type="Proteomes" id="UP000290819"/>
    </source>
</evidence>
<protein>
    <submittedName>
        <fullName evidence="1">Uncharacterized protein</fullName>
    </submittedName>
</protein>